<evidence type="ECO:0000313" key="2">
    <source>
        <dbReference type="Proteomes" id="UP000805193"/>
    </source>
</evidence>
<organism evidence="1 2">
    <name type="scientific">Ixodes persulcatus</name>
    <name type="common">Taiga tick</name>
    <dbReference type="NCBI Taxonomy" id="34615"/>
    <lineage>
        <taxon>Eukaryota</taxon>
        <taxon>Metazoa</taxon>
        <taxon>Ecdysozoa</taxon>
        <taxon>Arthropoda</taxon>
        <taxon>Chelicerata</taxon>
        <taxon>Arachnida</taxon>
        <taxon>Acari</taxon>
        <taxon>Parasitiformes</taxon>
        <taxon>Ixodida</taxon>
        <taxon>Ixodoidea</taxon>
        <taxon>Ixodidae</taxon>
        <taxon>Ixodinae</taxon>
        <taxon>Ixodes</taxon>
    </lineage>
</organism>
<reference evidence="1 2" key="1">
    <citation type="journal article" date="2020" name="Cell">
        <title>Large-Scale Comparative Analyses of Tick Genomes Elucidate Their Genetic Diversity and Vector Capacities.</title>
        <authorList>
            <consortium name="Tick Genome and Microbiome Consortium (TIGMIC)"/>
            <person name="Jia N."/>
            <person name="Wang J."/>
            <person name="Shi W."/>
            <person name="Du L."/>
            <person name="Sun Y."/>
            <person name="Zhan W."/>
            <person name="Jiang J.F."/>
            <person name="Wang Q."/>
            <person name="Zhang B."/>
            <person name="Ji P."/>
            <person name="Bell-Sakyi L."/>
            <person name="Cui X.M."/>
            <person name="Yuan T.T."/>
            <person name="Jiang B.G."/>
            <person name="Yang W.F."/>
            <person name="Lam T.T."/>
            <person name="Chang Q.C."/>
            <person name="Ding S.J."/>
            <person name="Wang X.J."/>
            <person name="Zhu J.G."/>
            <person name="Ruan X.D."/>
            <person name="Zhao L."/>
            <person name="Wei J.T."/>
            <person name="Ye R.Z."/>
            <person name="Que T.C."/>
            <person name="Du C.H."/>
            <person name="Zhou Y.H."/>
            <person name="Cheng J.X."/>
            <person name="Dai P.F."/>
            <person name="Guo W.B."/>
            <person name="Han X.H."/>
            <person name="Huang E.J."/>
            <person name="Li L.F."/>
            <person name="Wei W."/>
            <person name="Gao Y.C."/>
            <person name="Liu J.Z."/>
            <person name="Shao H.Z."/>
            <person name="Wang X."/>
            <person name="Wang C.C."/>
            <person name="Yang T.C."/>
            <person name="Huo Q.B."/>
            <person name="Li W."/>
            <person name="Chen H.Y."/>
            <person name="Chen S.E."/>
            <person name="Zhou L.G."/>
            <person name="Ni X.B."/>
            <person name="Tian J.H."/>
            <person name="Sheng Y."/>
            <person name="Liu T."/>
            <person name="Pan Y.S."/>
            <person name="Xia L.Y."/>
            <person name="Li J."/>
            <person name="Zhao F."/>
            <person name="Cao W.C."/>
        </authorList>
    </citation>
    <scope>NUCLEOTIDE SEQUENCE [LARGE SCALE GENOMIC DNA]</scope>
    <source>
        <strain evidence="1">Iper-2018</strain>
    </source>
</reference>
<dbReference type="EMBL" id="JABSTQ010011484">
    <property type="protein sequence ID" value="KAG0410833.1"/>
    <property type="molecule type" value="Genomic_DNA"/>
</dbReference>
<name>A0AC60NUQ5_IXOPE</name>
<dbReference type="Proteomes" id="UP000805193">
    <property type="component" value="Unassembled WGS sequence"/>
</dbReference>
<evidence type="ECO:0000313" key="1">
    <source>
        <dbReference type="EMBL" id="KAG0410833.1"/>
    </source>
</evidence>
<accession>A0AC60NUQ5</accession>
<feature type="non-terminal residue" evidence="1">
    <location>
        <position position="1"/>
    </location>
</feature>
<comment type="caution">
    <text evidence="1">The sequence shown here is derived from an EMBL/GenBank/DDBJ whole genome shotgun (WGS) entry which is preliminary data.</text>
</comment>
<gene>
    <name evidence="1" type="ORF">HPB47_012052</name>
</gene>
<protein>
    <submittedName>
        <fullName evidence="1">Uncharacterized protein</fullName>
    </submittedName>
</protein>
<keyword evidence="2" id="KW-1185">Reference proteome</keyword>
<sequence>VKQMNQQLANLSKFVAKPCPTSRPFTAKLKQKHTVPDKVQLHSTTRAQRRHDFDSALSSRIRKRTAESEERKRAEEEAAIRELRRKTVFRANPMPRPKPPAARAAKRAAPRADTLCLFLATCTEATALSQESHSRDEMIPATTKSDMYIGVRIF</sequence>
<proteinExistence type="predicted"/>